<evidence type="ECO:0000256" key="2">
    <source>
        <dbReference type="ARBA" id="ARBA00023276"/>
    </source>
</evidence>
<proteinExistence type="predicted"/>
<evidence type="ECO:0000259" key="3">
    <source>
        <dbReference type="Pfam" id="PF14870"/>
    </source>
</evidence>
<dbReference type="OrthoDB" id="9767885at2"/>
<name>A0A6S6XZP9_9PROT</name>
<protein>
    <recommendedName>
        <fullName evidence="3">Photosynthesis system II assembly factor Ycf48/Hcf136-like domain-containing protein</fullName>
    </recommendedName>
</protein>
<dbReference type="EMBL" id="LR778301">
    <property type="protein sequence ID" value="CAB1368382.1"/>
    <property type="molecule type" value="Genomic_DNA"/>
</dbReference>
<keyword evidence="2" id="KW-0604">Photosystem II</keyword>
<dbReference type="KEGG" id="doe:DENOEST_1217"/>
<keyword evidence="5" id="KW-1185">Reference proteome</keyword>
<dbReference type="InterPro" id="IPR015943">
    <property type="entry name" value="WD40/YVTN_repeat-like_dom_sf"/>
</dbReference>
<gene>
    <name evidence="4" type="ORF">DENOEST_1217</name>
</gene>
<dbReference type="Proteomes" id="UP000515733">
    <property type="component" value="Chromosome"/>
</dbReference>
<evidence type="ECO:0000256" key="1">
    <source>
        <dbReference type="ARBA" id="ARBA00022531"/>
    </source>
</evidence>
<organism evidence="4 5">
    <name type="scientific">Denitratisoma oestradiolicum</name>
    <dbReference type="NCBI Taxonomy" id="311182"/>
    <lineage>
        <taxon>Bacteria</taxon>
        <taxon>Pseudomonadati</taxon>
        <taxon>Pseudomonadota</taxon>
        <taxon>Betaproteobacteria</taxon>
        <taxon>Nitrosomonadales</taxon>
        <taxon>Sterolibacteriaceae</taxon>
        <taxon>Denitratisoma</taxon>
    </lineage>
</organism>
<dbReference type="SUPFAM" id="SSF110296">
    <property type="entry name" value="Oligoxyloglucan reducing end-specific cellobiohydrolase"/>
    <property type="match status" value="1"/>
</dbReference>
<evidence type="ECO:0000313" key="5">
    <source>
        <dbReference type="Proteomes" id="UP000515733"/>
    </source>
</evidence>
<dbReference type="Pfam" id="PF14870">
    <property type="entry name" value="PSII_BNR"/>
    <property type="match status" value="1"/>
</dbReference>
<dbReference type="RefSeq" id="WP_145771691.1">
    <property type="nucleotide sequence ID" value="NZ_LR778301.1"/>
</dbReference>
<dbReference type="GO" id="GO:0009523">
    <property type="term" value="C:photosystem II"/>
    <property type="evidence" value="ECO:0007669"/>
    <property type="project" value="UniProtKB-KW"/>
</dbReference>
<evidence type="ECO:0000313" key="4">
    <source>
        <dbReference type="EMBL" id="CAB1368382.1"/>
    </source>
</evidence>
<keyword evidence="1" id="KW-0602">Photosynthesis</keyword>
<dbReference type="PANTHER" id="PTHR47199:SF2">
    <property type="entry name" value="PHOTOSYSTEM II STABILITY_ASSEMBLY FACTOR HCF136, CHLOROPLASTIC"/>
    <property type="match status" value="1"/>
</dbReference>
<dbReference type="PANTHER" id="PTHR47199">
    <property type="entry name" value="PHOTOSYSTEM II STABILITY/ASSEMBLY FACTOR HCF136, CHLOROPLASTIC"/>
    <property type="match status" value="1"/>
</dbReference>
<dbReference type="AlphaFoldDB" id="A0A6S6XZP9"/>
<dbReference type="InterPro" id="IPR028203">
    <property type="entry name" value="PSII_CF48-like_dom"/>
</dbReference>
<reference evidence="4 5" key="1">
    <citation type="submission" date="2020-03" db="EMBL/GenBank/DDBJ databases">
        <authorList>
            <consortium name="Genoscope - CEA"/>
            <person name="William W."/>
        </authorList>
    </citation>
    <scope>NUCLEOTIDE SEQUENCE [LARGE SCALE GENOMIC DNA]</scope>
    <source>
        <strain evidence="5">DSM 16959</strain>
    </source>
</reference>
<dbReference type="GO" id="GO:0015979">
    <property type="term" value="P:photosynthesis"/>
    <property type="evidence" value="ECO:0007669"/>
    <property type="project" value="UniProtKB-KW"/>
</dbReference>
<feature type="domain" description="Photosynthesis system II assembly factor Ycf48/Hcf136-like" evidence="3">
    <location>
        <begin position="147"/>
        <end position="235"/>
    </location>
</feature>
<accession>A0A6S6XZP9</accession>
<sequence>MKSIMTMAALLVIAGCSRDPDMAAVDVEAKKSIKRYDITQSLAANGKVLVAGTQSGAALVSRDDGKTWARQMLGPVSLTGMAVCPDGSFVGIDFNHKVWVADVNGENWKSSALEKPRVPLAITCDSLGRWHVAGSGAKIAVSSDQGGSWQLTDLEEDAQITALQMIDEKQGVALGEFGLSARTEDGGATWKKAAPIAGEFYPYAVLFVDHKEGYASGLAGTVLRTRDGGVTWTRIGNASGASLYRLFLHGGKPHGVGAGGVVARLEGDSFRAIAYPDAAPVFLGAGASLPGQPAVVIGGPGGLVRVVGTQVN</sequence>
<dbReference type="Gene3D" id="2.130.10.10">
    <property type="entry name" value="YVTN repeat-like/Quinoprotein amine dehydrogenase"/>
    <property type="match status" value="1"/>
</dbReference>
<dbReference type="PROSITE" id="PS51257">
    <property type="entry name" value="PROKAR_LIPOPROTEIN"/>
    <property type="match status" value="1"/>
</dbReference>